<feature type="transmembrane region" description="Helical" evidence="2">
    <location>
        <begin position="1070"/>
        <end position="1092"/>
    </location>
</feature>
<evidence type="ECO:0000256" key="2">
    <source>
        <dbReference type="SAM" id="Phobius"/>
    </source>
</evidence>
<name>A0A7R9GAW0_9CRUS</name>
<evidence type="ECO:0000313" key="4">
    <source>
        <dbReference type="EMBL" id="CAD7275518.1"/>
    </source>
</evidence>
<accession>A0A7R9GAW0</accession>
<evidence type="ECO:0000256" key="1">
    <source>
        <dbReference type="SAM" id="MobiDB-lite"/>
    </source>
</evidence>
<sequence length="1120" mass="124743">MKGYAKMFRVALTLAMLIIRCEARTSSAPKQLEKMTSDPLVYEPVVVEIMPKSIASNHEDFIIFLKNFLARWSSVVTRFANVIMKEFLILAPPEMHHLASKTTSAPFAEADIRIESAAPGDAGMPNTLRSLGCEHPGLFIHVPVSSVFLASGDVFGNNASAQQDDAMLEAWAQYRWGTFSTRTCPIFGDKAAPKHLRESSLAEPDFDREMLNDETKLELGISAHEQHCGGKSEVDVIKKHKDIRHRESMTMSTQKINFRILRPSEVIPAFLIVIPAALFKAKKRKNSESAHLAKVKFSRIPDFLRHLRESSLAEPDFDREMLNDETKLELGISAHEQHCGGKSEVDVIKKHKDIRLRESMTMSTQKINFRILRPSEVIPAFLIVIPAALFKAKKRKNSESRADELNGEAILYLFAITNHNHVLMKSMEQIFNHATKSKHKALFPIALHHDALRTMEEVANAFQTKAFYAPLDMGPVLVTSVLQETLYQVAASGNFKHFPVMLDTRLLPWNISMNQNNYHIERNDRGYDMIVSAFQPPDDNLSKVKGFSQQESGSDGSEHSSEDTFLSSDPKFSIPGDYRPKFQDSLSQNNTGMDWTHVVLIRTISKEGSWDLGVQRRSAASFIVTAFIPKDQEIEILPDLLKEKDPAGKMASVSVTTLVRKGSSPVLGAIVSCVVIREDEFDGDASRVVEEVLLADAGDAGDIGANDGIYTAKLPVLETPGFHLLFIRVRGIENITHVIRGINSQGSGGFPFVSGCDSPEGTWEKVMLPGFSRFKFLDYVKLTKEDIDAWGANFTEKREKNKVEQIKVSNAQNSRTVVIEWEFQRSLNPNFELHCQKASDDGTKGFKRLDDFGKFEIFSEKDSATSRATLSFTASPVGTEPSNSENHFCGIISRSSEGRPRTISKLFQVPALVDPTIEKEASVFENDEKNATSIPDCKSCEPVIVMTPCAASESFNSTNHQKMAPDTEEITLTISSPSHDRSADVSPEENEGDDSPVKLIVEESTPRLEHSDGKKSKFLVPVHHESVHRRHVHPGAVEPAEENDGHEHDYPLKMSDKDDVTDQRSSDLEAILIAFASSSLLLLSLVVCGFYLTERFRCHVTKTNAHHGGAKADPSEPHHA</sequence>
<feature type="region of interest" description="Disordered" evidence="1">
    <location>
        <begin position="975"/>
        <end position="997"/>
    </location>
</feature>
<evidence type="ECO:0000313" key="5">
    <source>
        <dbReference type="Proteomes" id="UP000678499"/>
    </source>
</evidence>
<feature type="region of interest" description="Disordered" evidence="1">
    <location>
        <begin position="542"/>
        <end position="566"/>
    </location>
</feature>
<dbReference type="EMBL" id="CAJPEX010000431">
    <property type="protein sequence ID" value="CAG0915670.1"/>
    <property type="molecule type" value="Genomic_DNA"/>
</dbReference>
<feature type="chain" id="PRO_5036403212" evidence="3">
    <location>
        <begin position="24"/>
        <end position="1120"/>
    </location>
</feature>
<keyword evidence="2" id="KW-0812">Transmembrane</keyword>
<keyword evidence="2" id="KW-1133">Transmembrane helix</keyword>
<dbReference type="EMBL" id="OA882468">
    <property type="protein sequence ID" value="CAD7275518.1"/>
    <property type="molecule type" value="Genomic_DNA"/>
</dbReference>
<organism evidence="4">
    <name type="scientific">Notodromas monacha</name>
    <dbReference type="NCBI Taxonomy" id="399045"/>
    <lineage>
        <taxon>Eukaryota</taxon>
        <taxon>Metazoa</taxon>
        <taxon>Ecdysozoa</taxon>
        <taxon>Arthropoda</taxon>
        <taxon>Crustacea</taxon>
        <taxon>Oligostraca</taxon>
        <taxon>Ostracoda</taxon>
        <taxon>Podocopa</taxon>
        <taxon>Podocopida</taxon>
        <taxon>Cypridocopina</taxon>
        <taxon>Cypridoidea</taxon>
        <taxon>Cyprididae</taxon>
        <taxon>Notodromas</taxon>
    </lineage>
</organism>
<dbReference type="Proteomes" id="UP000678499">
    <property type="component" value="Unassembled WGS sequence"/>
</dbReference>
<evidence type="ECO:0000256" key="3">
    <source>
        <dbReference type="SAM" id="SignalP"/>
    </source>
</evidence>
<keyword evidence="2" id="KW-0472">Membrane</keyword>
<protein>
    <submittedName>
        <fullName evidence="4">Uncharacterized protein</fullName>
    </submittedName>
</protein>
<gene>
    <name evidence="4" type="ORF">NMOB1V02_LOCUS3311</name>
</gene>
<feature type="region of interest" description="Disordered" evidence="1">
    <location>
        <begin position="1026"/>
        <end position="1050"/>
    </location>
</feature>
<feature type="signal peptide" evidence="3">
    <location>
        <begin position="1"/>
        <end position="23"/>
    </location>
</feature>
<reference evidence="4" key="1">
    <citation type="submission" date="2020-11" db="EMBL/GenBank/DDBJ databases">
        <authorList>
            <person name="Tran Van P."/>
        </authorList>
    </citation>
    <scope>NUCLEOTIDE SEQUENCE</scope>
</reference>
<keyword evidence="3" id="KW-0732">Signal</keyword>
<dbReference type="AlphaFoldDB" id="A0A7R9GAW0"/>
<proteinExistence type="predicted"/>
<keyword evidence="5" id="KW-1185">Reference proteome</keyword>